<evidence type="ECO:0000313" key="2">
    <source>
        <dbReference type="EMBL" id="KMS72911.1"/>
    </source>
</evidence>
<feature type="domain" description="ABM" evidence="1">
    <location>
        <begin position="10"/>
        <end position="99"/>
    </location>
</feature>
<proteinExistence type="predicted"/>
<organism evidence="2 3">
    <name type="scientific">Streptomyces viridochromogenes</name>
    <dbReference type="NCBI Taxonomy" id="1938"/>
    <lineage>
        <taxon>Bacteria</taxon>
        <taxon>Bacillati</taxon>
        <taxon>Actinomycetota</taxon>
        <taxon>Actinomycetes</taxon>
        <taxon>Kitasatosporales</taxon>
        <taxon>Streptomycetaceae</taxon>
        <taxon>Streptomyces</taxon>
    </lineage>
</organism>
<dbReference type="PROSITE" id="PS51725">
    <property type="entry name" value="ABM"/>
    <property type="match status" value="1"/>
</dbReference>
<dbReference type="SUPFAM" id="SSF54909">
    <property type="entry name" value="Dimeric alpha+beta barrel"/>
    <property type="match status" value="1"/>
</dbReference>
<reference evidence="2 3" key="1">
    <citation type="submission" date="2015-06" db="EMBL/GenBank/DDBJ databases">
        <authorList>
            <person name="Ju K.-S."/>
            <person name="Doroghazi J.R."/>
            <person name="Metcalf W.W."/>
        </authorList>
    </citation>
    <scope>NUCLEOTIDE SEQUENCE [LARGE SCALE GENOMIC DNA]</scope>
    <source>
        <strain evidence="2 3">NRRL 3414</strain>
    </source>
</reference>
<dbReference type="InterPro" id="IPR007138">
    <property type="entry name" value="ABM_dom"/>
</dbReference>
<dbReference type="PATRIC" id="fig|1938.3.peg.2586"/>
<gene>
    <name evidence="2" type="ORF">ACM01_20590</name>
</gene>
<accession>A0A0J7Z9U9</accession>
<protein>
    <recommendedName>
        <fullName evidence="1">ABM domain-containing protein</fullName>
    </recommendedName>
</protein>
<evidence type="ECO:0000259" key="1">
    <source>
        <dbReference type="PROSITE" id="PS51725"/>
    </source>
</evidence>
<comment type="caution">
    <text evidence="2">The sequence shown here is derived from an EMBL/GenBank/DDBJ whole genome shotgun (WGS) entry which is preliminary data.</text>
</comment>
<evidence type="ECO:0000313" key="3">
    <source>
        <dbReference type="Proteomes" id="UP000037432"/>
    </source>
</evidence>
<sequence length="105" mass="12167">MSTMLQESKHWSSGKWQVKEGKADEFVDRWREFLTWTKEANEGFLGARLIRDLRNPDSFVSFAAWRDLDSMRAWQGSAEFGKRFDAVHALCEDMQSGGYELVADI</sequence>
<dbReference type="InterPro" id="IPR011008">
    <property type="entry name" value="Dimeric_a/b-barrel"/>
</dbReference>
<dbReference type="EMBL" id="LFNT01000023">
    <property type="protein sequence ID" value="KMS72911.1"/>
    <property type="molecule type" value="Genomic_DNA"/>
</dbReference>
<dbReference type="AlphaFoldDB" id="A0A0J7Z9U9"/>
<name>A0A0J7Z9U9_STRVR</name>
<dbReference type="Proteomes" id="UP000037432">
    <property type="component" value="Unassembled WGS sequence"/>
</dbReference>
<dbReference type="Pfam" id="PF03992">
    <property type="entry name" value="ABM"/>
    <property type="match status" value="1"/>
</dbReference>
<dbReference type="Gene3D" id="3.30.70.100">
    <property type="match status" value="1"/>
</dbReference>